<keyword evidence="1" id="KW-0812">Transmembrane</keyword>
<organism evidence="2 3">
    <name type="scientific">Amycolatopsis cynarae</name>
    <dbReference type="NCBI Taxonomy" id="2995223"/>
    <lineage>
        <taxon>Bacteria</taxon>
        <taxon>Bacillati</taxon>
        <taxon>Actinomycetota</taxon>
        <taxon>Actinomycetes</taxon>
        <taxon>Pseudonocardiales</taxon>
        <taxon>Pseudonocardiaceae</taxon>
        <taxon>Amycolatopsis</taxon>
    </lineage>
</organism>
<accession>A0ABY7AW75</accession>
<dbReference type="InterPro" id="IPR004676">
    <property type="entry name" value="Cd-R_transporter"/>
</dbReference>
<keyword evidence="1" id="KW-1133">Transmembrane helix</keyword>
<feature type="transmembrane region" description="Helical" evidence="1">
    <location>
        <begin position="173"/>
        <end position="191"/>
    </location>
</feature>
<keyword evidence="1" id="KW-0472">Membrane</keyword>
<gene>
    <name evidence="2" type="ORF">ORV05_20755</name>
</gene>
<sequence length="200" mass="21158">MTVERIFATLGTAAALFAATNLDDLVVLAVFNASAQAGGRPRRWEIWAGQYVGIAILVAVSLAAARGLAVLPRNWLWLLGLLPFGLGVVKLVSAVRANGQEPPPAVTGLAGVIGVTVANGGDNLAGYIPFLQSATVTDLALTLAVFAAGIALWCLAGSWLVSRKRVQTILHRWGRWIVPAVYLFIGLYIFGKTGVPGRWL</sequence>
<feature type="transmembrane region" description="Helical" evidence="1">
    <location>
        <begin position="139"/>
        <end position="161"/>
    </location>
</feature>
<feature type="transmembrane region" description="Helical" evidence="1">
    <location>
        <begin position="75"/>
        <end position="95"/>
    </location>
</feature>
<protein>
    <submittedName>
        <fullName evidence="2">Cadmium resistance transporter</fullName>
    </submittedName>
</protein>
<evidence type="ECO:0000256" key="1">
    <source>
        <dbReference type="SAM" id="Phobius"/>
    </source>
</evidence>
<evidence type="ECO:0000313" key="3">
    <source>
        <dbReference type="Proteomes" id="UP001163203"/>
    </source>
</evidence>
<keyword evidence="3" id="KW-1185">Reference proteome</keyword>
<evidence type="ECO:0000313" key="2">
    <source>
        <dbReference type="EMBL" id="WAL63444.1"/>
    </source>
</evidence>
<dbReference type="Proteomes" id="UP001163203">
    <property type="component" value="Chromosome"/>
</dbReference>
<proteinExistence type="predicted"/>
<dbReference type="Pfam" id="PF03596">
    <property type="entry name" value="Cad"/>
    <property type="match status" value="1"/>
</dbReference>
<feature type="transmembrane region" description="Helical" evidence="1">
    <location>
        <begin position="46"/>
        <end position="68"/>
    </location>
</feature>
<dbReference type="RefSeq" id="WP_268441431.1">
    <property type="nucleotide sequence ID" value="NZ_CP113836.1"/>
</dbReference>
<name>A0ABY7AW75_9PSEU</name>
<dbReference type="EMBL" id="CP113836">
    <property type="protein sequence ID" value="WAL63444.1"/>
    <property type="molecule type" value="Genomic_DNA"/>
</dbReference>
<reference evidence="2" key="1">
    <citation type="submission" date="2022-11" db="EMBL/GenBank/DDBJ databases">
        <authorList>
            <person name="Mo P."/>
        </authorList>
    </citation>
    <scope>NUCLEOTIDE SEQUENCE</scope>
    <source>
        <strain evidence="2">HUAS 11-8</strain>
    </source>
</reference>